<dbReference type="EMBL" id="AP024488">
    <property type="protein sequence ID" value="BCS99162.1"/>
    <property type="molecule type" value="Genomic_DNA"/>
</dbReference>
<proteinExistence type="predicted"/>
<name>A0ABM7PPA6_9BACT</name>
<evidence type="ECO:0000313" key="3">
    <source>
        <dbReference type="Proteomes" id="UP001320148"/>
    </source>
</evidence>
<evidence type="ECO:0000313" key="2">
    <source>
        <dbReference type="EMBL" id="BCS99162.1"/>
    </source>
</evidence>
<dbReference type="Proteomes" id="UP001320148">
    <property type="component" value="Chromosome"/>
</dbReference>
<keyword evidence="3" id="KW-1185">Reference proteome</keyword>
<accession>A0ABM7PPA6</accession>
<evidence type="ECO:0000256" key="1">
    <source>
        <dbReference type="SAM" id="MobiDB-lite"/>
    </source>
</evidence>
<sequence>MREPSRKAHKAFALRFRGVIPVKITIEQRGNPHMDPRSSGPSKASMPPYIPGSSYSLA</sequence>
<reference evidence="2 3" key="1">
    <citation type="submission" date="2021-02" db="EMBL/GenBank/DDBJ databases">
        <title>Complete genome of Desulfoluna sp. strain ASN36.</title>
        <authorList>
            <person name="Takahashi A."/>
            <person name="Kojima H."/>
            <person name="Fukui M."/>
        </authorList>
    </citation>
    <scope>NUCLEOTIDE SEQUENCE [LARGE SCALE GENOMIC DNA]</scope>
    <source>
        <strain evidence="2 3">ASN36</strain>
    </source>
</reference>
<protein>
    <submittedName>
        <fullName evidence="2">Uncharacterized protein</fullName>
    </submittedName>
</protein>
<feature type="region of interest" description="Disordered" evidence="1">
    <location>
        <begin position="25"/>
        <end position="58"/>
    </location>
</feature>
<organism evidence="2 3">
    <name type="scientific">Desulfoluna limicola</name>
    <dbReference type="NCBI Taxonomy" id="2810562"/>
    <lineage>
        <taxon>Bacteria</taxon>
        <taxon>Pseudomonadati</taxon>
        <taxon>Thermodesulfobacteriota</taxon>
        <taxon>Desulfobacteria</taxon>
        <taxon>Desulfobacterales</taxon>
        <taxon>Desulfolunaceae</taxon>
        <taxon>Desulfoluna</taxon>
    </lineage>
</organism>
<gene>
    <name evidence="2" type="ORF">DSLASN_47940</name>
</gene>